<sequence>MKKRLLFVITQFYKGGAEVALLNLLCSLSPEEYEVDLLILDQAYFPNAVSLIPKVPPWVNICDAAAGEGLIAYLQKIRRKLVMRLTKRLVCRIKAIRFVRGKQYDFAFSYGEWLSPEFVAHRTNAVRKAVWIHTDIDKAPYIDEQVLFGFMDTCRLYLFVSNYSMQAALRRFPILTDRTYVIHNMCNDASIRALANEPIACIWPKELPVVVTVGNIRAEKNHLRQVEAMRQLHLRGVRFVWLNIGSTADLLLCRRVRDAVAQAGLKEYFLLLGADDNPYRYMASADVVAVLSDYESWSLTLTEAKLLAKPIIATRTSGALEQIEDGVTGLLTDFTPEAIADTLERALTDASLRRRLSESLTGFSSQRLTQTEWDALMAEGEEQM</sequence>
<name>A0A845RKN1_9FIRM</name>
<evidence type="ECO:0000313" key="2">
    <source>
        <dbReference type="EMBL" id="NBI80119.1"/>
    </source>
</evidence>
<proteinExistence type="predicted"/>
<dbReference type="RefSeq" id="WP_160210821.1">
    <property type="nucleotide sequence ID" value="NZ_CASBEY010000024.1"/>
</dbReference>
<dbReference type="OrthoDB" id="9762705at2"/>
<dbReference type="PANTHER" id="PTHR46401:SF8">
    <property type="entry name" value="BLL6006 PROTEIN"/>
    <property type="match status" value="1"/>
</dbReference>
<organism evidence="2 3">
    <name type="scientific">Anaerotruncus colihominis</name>
    <dbReference type="NCBI Taxonomy" id="169435"/>
    <lineage>
        <taxon>Bacteria</taxon>
        <taxon>Bacillati</taxon>
        <taxon>Bacillota</taxon>
        <taxon>Clostridia</taxon>
        <taxon>Eubacteriales</taxon>
        <taxon>Oscillospiraceae</taxon>
        <taxon>Anaerotruncus</taxon>
    </lineage>
</organism>
<comment type="caution">
    <text evidence="2">The sequence shown here is derived from an EMBL/GenBank/DDBJ whole genome shotgun (WGS) entry which is preliminary data.</text>
</comment>
<dbReference type="AlphaFoldDB" id="A0A845RKN1"/>
<dbReference type="Proteomes" id="UP000446348">
    <property type="component" value="Unassembled WGS sequence"/>
</dbReference>
<keyword evidence="2" id="KW-0808">Transferase</keyword>
<evidence type="ECO:0000313" key="3">
    <source>
        <dbReference type="Proteomes" id="UP000446348"/>
    </source>
</evidence>
<dbReference type="InterPro" id="IPR001296">
    <property type="entry name" value="Glyco_trans_1"/>
</dbReference>
<dbReference type="EMBL" id="QXWZ01000033">
    <property type="protein sequence ID" value="NBI80119.1"/>
    <property type="molecule type" value="Genomic_DNA"/>
</dbReference>
<protein>
    <submittedName>
        <fullName evidence="2">Glycosyltransferase</fullName>
    </submittedName>
</protein>
<dbReference type="CDD" id="cd03811">
    <property type="entry name" value="GT4_GT28_WabH-like"/>
    <property type="match status" value="1"/>
</dbReference>
<feature type="domain" description="Glycosyl transferase family 1" evidence="1">
    <location>
        <begin position="204"/>
        <end position="358"/>
    </location>
</feature>
<dbReference type="Pfam" id="PF00534">
    <property type="entry name" value="Glycos_transf_1"/>
    <property type="match status" value="1"/>
</dbReference>
<evidence type="ECO:0000259" key="1">
    <source>
        <dbReference type="Pfam" id="PF00534"/>
    </source>
</evidence>
<dbReference type="SUPFAM" id="SSF53756">
    <property type="entry name" value="UDP-Glycosyltransferase/glycogen phosphorylase"/>
    <property type="match status" value="1"/>
</dbReference>
<dbReference type="PANTHER" id="PTHR46401">
    <property type="entry name" value="GLYCOSYLTRANSFERASE WBBK-RELATED"/>
    <property type="match status" value="1"/>
</dbReference>
<accession>A0A845RKN1</accession>
<gene>
    <name evidence="2" type="ORF">D3Z39_14855</name>
</gene>
<dbReference type="Gene3D" id="3.40.50.2000">
    <property type="entry name" value="Glycogen Phosphorylase B"/>
    <property type="match status" value="2"/>
</dbReference>
<reference evidence="2 3" key="1">
    <citation type="submission" date="2018-08" db="EMBL/GenBank/DDBJ databases">
        <title>Murine metabolic-syndrome-specific gut microbial biobank.</title>
        <authorList>
            <person name="Liu C."/>
        </authorList>
    </citation>
    <scope>NUCLEOTIDE SEQUENCE [LARGE SCALE GENOMIC DNA]</scope>
    <source>
        <strain evidence="2 3">X69</strain>
    </source>
</reference>
<dbReference type="GO" id="GO:0016757">
    <property type="term" value="F:glycosyltransferase activity"/>
    <property type="evidence" value="ECO:0007669"/>
    <property type="project" value="InterPro"/>
</dbReference>